<accession>A0AB40DC55</accession>
<feature type="signal peptide" evidence="1">
    <location>
        <begin position="1"/>
        <end position="23"/>
    </location>
</feature>
<evidence type="ECO:0000256" key="1">
    <source>
        <dbReference type="SAM" id="SignalP"/>
    </source>
</evidence>
<evidence type="ECO:0000313" key="3">
    <source>
        <dbReference type="RefSeq" id="XP_065721846.2"/>
    </source>
</evidence>
<protein>
    <submittedName>
        <fullName evidence="3">Uncharacterized protein Sfp84E</fullName>
    </submittedName>
</protein>
<reference evidence="3" key="1">
    <citation type="submission" date="2025-08" db="UniProtKB">
        <authorList>
            <consortium name="RefSeq"/>
        </authorList>
    </citation>
    <scope>IDENTIFICATION</scope>
</reference>
<keyword evidence="1" id="KW-0732">Signal</keyword>
<dbReference type="RefSeq" id="XP_065721846.2">
    <property type="nucleotide sequence ID" value="XM_065865774.2"/>
</dbReference>
<organism evidence="2 3">
    <name type="scientific">Drosophila suzukii</name>
    <name type="common">Spotted-wing drosophila fruit fly</name>
    <dbReference type="NCBI Taxonomy" id="28584"/>
    <lineage>
        <taxon>Eukaryota</taxon>
        <taxon>Metazoa</taxon>
        <taxon>Ecdysozoa</taxon>
        <taxon>Arthropoda</taxon>
        <taxon>Hexapoda</taxon>
        <taxon>Insecta</taxon>
        <taxon>Pterygota</taxon>
        <taxon>Neoptera</taxon>
        <taxon>Endopterygota</taxon>
        <taxon>Diptera</taxon>
        <taxon>Brachycera</taxon>
        <taxon>Muscomorpha</taxon>
        <taxon>Ephydroidea</taxon>
        <taxon>Drosophilidae</taxon>
        <taxon>Drosophila</taxon>
        <taxon>Sophophora</taxon>
    </lineage>
</organism>
<evidence type="ECO:0000313" key="2">
    <source>
        <dbReference type="Proteomes" id="UP001652628"/>
    </source>
</evidence>
<dbReference type="Proteomes" id="UP001652628">
    <property type="component" value="Chromosome 3"/>
</dbReference>
<gene>
    <name evidence="3" type="primary">Sfp84E</name>
</gene>
<name>A0AB40DC55_DROSZ</name>
<dbReference type="AlphaFoldDB" id="A0AB40DC55"/>
<feature type="chain" id="PRO_5046142201" evidence="1">
    <location>
        <begin position="24"/>
        <end position="179"/>
    </location>
</feature>
<proteinExistence type="predicted"/>
<sequence length="179" mass="20038">MRLYVIVFIYCILLVILPKISEASRTALRGHHRSLVKPKHASIRGRTNETAGATEVATATTAAAAKSKLKLGDLTEKMYNHCQDIFKEKNLVSHVIRGMIGGILDRLHEVCLDKPIHPLIHRVFTEILLCGGSLSEAVDVVIDIIFGRFERKCRERPGFHSVYVLTSADNEVVETKHIK</sequence>
<keyword evidence="2" id="KW-1185">Reference proteome</keyword>
<dbReference type="GeneID" id="118876745"/>